<sequence>MKHLFSTAVFFLLTLAAAFAQQFVVATYNIRYDAPGDVGNLWKDRHPHLVQLIKFHGFDIFGTQEGLKHQLEDIKRNLPGYTYIGVGRDDGKAKGEHSAIFYNTNRFDVVEQGNFWLAPNTETPNKGWDAALPRICTWGRFSEKDTGFEFFLFNAHFDHVGVEARKESARLIIQKAHELGKGTPMIIVGDFNVDQHNESYQVLNNSAEVSDAYELAQLKYAPNGTFNGFNINTKSDKRIDHIFLSKPFGVTRYGILTDSYQAKLPSDHFPVMAEVVVEH</sequence>
<evidence type="ECO:0000313" key="3">
    <source>
        <dbReference type="EMBL" id="SFC32551.1"/>
    </source>
</evidence>
<dbReference type="GO" id="GO:0000175">
    <property type="term" value="F:3'-5'-RNA exonuclease activity"/>
    <property type="evidence" value="ECO:0007669"/>
    <property type="project" value="TreeGrafter"/>
</dbReference>
<keyword evidence="3" id="KW-0269">Exonuclease</keyword>
<evidence type="ECO:0000313" key="4">
    <source>
        <dbReference type="Proteomes" id="UP000199577"/>
    </source>
</evidence>
<feature type="domain" description="Endonuclease/exonuclease/phosphatase" evidence="2">
    <location>
        <begin position="26"/>
        <end position="268"/>
    </location>
</feature>
<keyword evidence="3" id="KW-0255">Endonuclease</keyword>
<evidence type="ECO:0000259" key="2">
    <source>
        <dbReference type="Pfam" id="PF03372"/>
    </source>
</evidence>
<gene>
    <name evidence="3" type="ORF">SAMN05421747_108140</name>
</gene>
<keyword evidence="1" id="KW-0732">Signal</keyword>
<organism evidence="3 4">
    <name type="scientific">Parapedobacter composti</name>
    <dbReference type="NCBI Taxonomy" id="623281"/>
    <lineage>
        <taxon>Bacteria</taxon>
        <taxon>Pseudomonadati</taxon>
        <taxon>Bacteroidota</taxon>
        <taxon>Sphingobacteriia</taxon>
        <taxon>Sphingobacteriales</taxon>
        <taxon>Sphingobacteriaceae</taxon>
        <taxon>Parapedobacter</taxon>
    </lineage>
</organism>
<feature type="signal peptide" evidence="1">
    <location>
        <begin position="1"/>
        <end position="20"/>
    </location>
</feature>
<dbReference type="InterPro" id="IPR005135">
    <property type="entry name" value="Endo/exonuclease/phosphatase"/>
</dbReference>
<feature type="chain" id="PRO_5011537750" evidence="1">
    <location>
        <begin position="21"/>
        <end position="279"/>
    </location>
</feature>
<dbReference type="RefSeq" id="WP_090973543.1">
    <property type="nucleotide sequence ID" value="NZ_FOLL01000008.1"/>
</dbReference>
<dbReference type="OrthoDB" id="9793162at2"/>
<dbReference type="Proteomes" id="UP000199577">
    <property type="component" value="Unassembled WGS sequence"/>
</dbReference>
<dbReference type="InterPro" id="IPR050410">
    <property type="entry name" value="CCR4/nocturin_mRNA_transcr"/>
</dbReference>
<dbReference type="PANTHER" id="PTHR12121:SF36">
    <property type="entry name" value="ENDONUCLEASE_EXONUCLEASE_PHOSPHATASE DOMAIN-CONTAINING PROTEIN"/>
    <property type="match status" value="1"/>
</dbReference>
<dbReference type="STRING" id="623281.SAMN05421747_108140"/>
<dbReference type="EMBL" id="FOLL01000008">
    <property type="protein sequence ID" value="SFC32551.1"/>
    <property type="molecule type" value="Genomic_DNA"/>
</dbReference>
<keyword evidence="4" id="KW-1185">Reference proteome</keyword>
<dbReference type="SUPFAM" id="SSF56219">
    <property type="entry name" value="DNase I-like"/>
    <property type="match status" value="1"/>
</dbReference>
<protein>
    <submittedName>
        <fullName evidence="3">Metal-dependent hydrolase, endonuclease/exonuclease/phosphatase family</fullName>
    </submittedName>
</protein>
<evidence type="ECO:0000256" key="1">
    <source>
        <dbReference type="SAM" id="SignalP"/>
    </source>
</evidence>
<dbReference type="PANTHER" id="PTHR12121">
    <property type="entry name" value="CARBON CATABOLITE REPRESSOR PROTEIN 4"/>
    <property type="match status" value="1"/>
</dbReference>
<dbReference type="AlphaFoldDB" id="A0A1I1I923"/>
<dbReference type="CDD" id="cd09083">
    <property type="entry name" value="EEP-1"/>
    <property type="match status" value="1"/>
</dbReference>
<accession>A0A1I1I923</accession>
<keyword evidence="3" id="KW-0378">Hydrolase</keyword>
<keyword evidence="3" id="KW-0540">Nuclease</keyword>
<dbReference type="Gene3D" id="3.60.10.10">
    <property type="entry name" value="Endonuclease/exonuclease/phosphatase"/>
    <property type="match status" value="1"/>
</dbReference>
<dbReference type="Pfam" id="PF03372">
    <property type="entry name" value="Exo_endo_phos"/>
    <property type="match status" value="1"/>
</dbReference>
<dbReference type="InterPro" id="IPR036691">
    <property type="entry name" value="Endo/exonu/phosph_ase_sf"/>
</dbReference>
<proteinExistence type="predicted"/>
<name>A0A1I1I923_9SPHI</name>
<reference evidence="3 4" key="1">
    <citation type="submission" date="2016-10" db="EMBL/GenBank/DDBJ databases">
        <authorList>
            <person name="de Groot N.N."/>
        </authorList>
    </citation>
    <scope>NUCLEOTIDE SEQUENCE [LARGE SCALE GENOMIC DNA]</scope>
    <source>
        <strain evidence="3 4">DSM 22900</strain>
    </source>
</reference>
<dbReference type="GO" id="GO:0004519">
    <property type="term" value="F:endonuclease activity"/>
    <property type="evidence" value="ECO:0007669"/>
    <property type="project" value="UniProtKB-KW"/>
</dbReference>